<evidence type="ECO:0000256" key="5">
    <source>
        <dbReference type="ARBA" id="ARBA00022989"/>
    </source>
</evidence>
<evidence type="ECO:0000313" key="9">
    <source>
        <dbReference type="EMBL" id="WHY52458.1"/>
    </source>
</evidence>
<evidence type="ECO:0000256" key="3">
    <source>
        <dbReference type="ARBA" id="ARBA00022475"/>
    </source>
</evidence>
<feature type="transmembrane region" description="Helical" evidence="7">
    <location>
        <begin position="144"/>
        <end position="162"/>
    </location>
</feature>
<dbReference type="AlphaFoldDB" id="A0AAX3X089"/>
<gene>
    <name evidence="9" type="ORF">QNH24_04270</name>
</gene>
<dbReference type="InterPro" id="IPR035906">
    <property type="entry name" value="MetI-like_sf"/>
</dbReference>
<dbReference type="PROSITE" id="PS50928">
    <property type="entry name" value="ABC_TM1"/>
    <property type="match status" value="1"/>
</dbReference>
<accession>A0AAX3X089</accession>
<dbReference type="PANTHER" id="PTHR30465:SF0">
    <property type="entry name" value="OLIGOPEPTIDE TRANSPORT SYSTEM PERMEASE PROTEIN APPB"/>
    <property type="match status" value="1"/>
</dbReference>
<feature type="transmembrane region" description="Helical" evidence="7">
    <location>
        <begin position="393"/>
        <end position="412"/>
    </location>
</feature>
<proteinExistence type="inferred from homology"/>
<sequence>MDISNNHSATTEHVFFFTVFQKLKTQKLYNVLLFLLSILVHPITYYFYRKGKQSQHYKHAFEQRWLYYEEKGLLAKWQSAFAEQELAKATFFHETVSEKKIQETASRLAQAKIQQFIEQDLLKEGIKELSYLEYFSEQLKNRKFLTLTFLPAALFYVVLLLFANPFLQFIIERILQSFIVIVGVATLVFTILYLSPFDPARNLLGVEATAEQIANFNRIHSLDQPYFSQLWNALSGLFTFDLGTSFAGKEDITHSIANKFPITLEIAVLSLLMAIAIAIPVGIISAVRPNSYLDYTFMFIALIGLSIPSFWQGLIFILTFALKLQWLPATYNPQNWLSLIMPVIVLGTSITASIARMTRSSMLEVIHEDYIITARAKGLNEFKVISKHAIRNAMIPIITVIGLLFGGMLGGASVTEKVFNISGIGSYIVDKQFIPDIPAILGGVVYIAITISIVNLFIDILYAFFDPRIRSKMKKS</sequence>
<keyword evidence="6 7" id="KW-0472">Membrane</keyword>
<organism evidence="9 10">
    <name type="scientific">Lysinibacillus pakistanensis</name>
    <dbReference type="NCBI Taxonomy" id="759811"/>
    <lineage>
        <taxon>Bacteria</taxon>
        <taxon>Bacillati</taxon>
        <taxon>Bacillota</taxon>
        <taxon>Bacilli</taxon>
        <taxon>Bacillales</taxon>
        <taxon>Bacillaceae</taxon>
        <taxon>Lysinibacillus</taxon>
    </lineage>
</organism>
<keyword evidence="3" id="KW-1003">Cell membrane</keyword>
<keyword evidence="2 7" id="KW-0813">Transport</keyword>
<protein>
    <submittedName>
        <fullName evidence="9">ABC transporter permease</fullName>
    </submittedName>
</protein>
<dbReference type="InterPro" id="IPR000515">
    <property type="entry name" value="MetI-like"/>
</dbReference>
<evidence type="ECO:0000256" key="6">
    <source>
        <dbReference type="ARBA" id="ARBA00023136"/>
    </source>
</evidence>
<evidence type="ECO:0000259" key="8">
    <source>
        <dbReference type="PROSITE" id="PS50928"/>
    </source>
</evidence>
<feature type="transmembrane region" description="Helical" evidence="7">
    <location>
        <begin position="28"/>
        <end position="48"/>
    </location>
</feature>
<dbReference type="InterPro" id="IPR045621">
    <property type="entry name" value="BPD_transp_1_N"/>
</dbReference>
<comment type="subcellular location">
    <subcellularLocation>
        <location evidence="1 7">Cell membrane</location>
        <topology evidence="1 7">Multi-pass membrane protein</topology>
    </subcellularLocation>
</comment>
<feature type="domain" description="ABC transmembrane type-1" evidence="8">
    <location>
        <begin position="260"/>
        <end position="462"/>
    </location>
</feature>
<feature type="transmembrane region" description="Helical" evidence="7">
    <location>
        <begin position="174"/>
        <end position="194"/>
    </location>
</feature>
<evidence type="ECO:0000256" key="1">
    <source>
        <dbReference type="ARBA" id="ARBA00004651"/>
    </source>
</evidence>
<dbReference type="Proteomes" id="UP001178322">
    <property type="component" value="Chromosome"/>
</dbReference>
<dbReference type="PANTHER" id="PTHR30465">
    <property type="entry name" value="INNER MEMBRANE ABC TRANSPORTER"/>
    <property type="match status" value="1"/>
</dbReference>
<feature type="transmembrane region" description="Helical" evidence="7">
    <location>
        <begin position="299"/>
        <end position="324"/>
    </location>
</feature>
<dbReference type="Pfam" id="PF00528">
    <property type="entry name" value="BPD_transp_1"/>
    <property type="match status" value="1"/>
</dbReference>
<dbReference type="RefSeq" id="WP_283870900.1">
    <property type="nucleotide sequence ID" value="NZ_CP126101.1"/>
</dbReference>
<evidence type="ECO:0000256" key="2">
    <source>
        <dbReference type="ARBA" id="ARBA00022448"/>
    </source>
</evidence>
<dbReference type="GO" id="GO:0055085">
    <property type="term" value="P:transmembrane transport"/>
    <property type="evidence" value="ECO:0007669"/>
    <property type="project" value="InterPro"/>
</dbReference>
<keyword evidence="5 7" id="KW-1133">Transmembrane helix</keyword>
<comment type="similarity">
    <text evidence="7">Belongs to the binding-protein-dependent transport system permease family.</text>
</comment>
<reference evidence="9" key="1">
    <citation type="submission" date="2023-05" db="EMBL/GenBank/DDBJ databases">
        <title>Comparative genomics of Bacillaceae isolates and their secondary metabolite potential.</title>
        <authorList>
            <person name="Song L."/>
            <person name="Nielsen L.J."/>
            <person name="Mohite O."/>
            <person name="Xu X."/>
            <person name="Weber T."/>
            <person name="Kovacs A.T."/>
        </authorList>
    </citation>
    <scope>NUCLEOTIDE SEQUENCE</scope>
    <source>
        <strain evidence="9">LY1</strain>
    </source>
</reference>
<name>A0AAX3X089_9BACI</name>
<dbReference type="CDD" id="cd06261">
    <property type="entry name" value="TM_PBP2"/>
    <property type="match status" value="1"/>
</dbReference>
<dbReference type="Pfam" id="PF19300">
    <property type="entry name" value="BPD_transp_1_N"/>
    <property type="match status" value="1"/>
</dbReference>
<feature type="transmembrane region" description="Helical" evidence="7">
    <location>
        <begin position="336"/>
        <end position="355"/>
    </location>
</feature>
<dbReference type="Gene3D" id="1.10.3720.10">
    <property type="entry name" value="MetI-like"/>
    <property type="match status" value="1"/>
</dbReference>
<evidence type="ECO:0000313" key="10">
    <source>
        <dbReference type="Proteomes" id="UP001178322"/>
    </source>
</evidence>
<evidence type="ECO:0000256" key="4">
    <source>
        <dbReference type="ARBA" id="ARBA00022692"/>
    </source>
</evidence>
<dbReference type="GO" id="GO:0005886">
    <property type="term" value="C:plasma membrane"/>
    <property type="evidence" value="ECO:0007669"/>
    <property type="project" value="UniProtKB-SubCell"/>
</dbReference>
<feature type="transmembrane region" description="Helical" evidence="7">
    <location>
        <begin position="439"/>
        <end position="465"/>
    </location>
</feature>
<evidence type="ECO:0000256" key="7">
    <source>
        <dbReference type="RuleBase" id="RU363032"/>
    </source>
</evidence>
<feature type="transmembrane region" description="Helical" evidence="7">
    <location>
        <begin position="266"/>
        <end position="287"/>
    </location>
</feature>
<dbReference type="EMBL" id="CP126101">
    <property type="protein sequence ID" value="WHY52458.1"/>
    <property type="molecule type" value="Genomic_DNA"/>
</dbReference>
<keyword evidence="4 7" id="KW-0812">Transmembrane</keyword>
<dbReference type="SUPFAM" id="SSF161098">
    <property type="entry name" value="MetI-like"/>
    <property type="match status" value="1"/>
</dbReference>